<evidence type="ECO:0000259" key="6">
    <source>
        <dbReference type="PROSITE" id="PS51387"/>
    </source>
</evidence>
<dbReference type="OrthoDB" id="2151789at2759"/>
<dbReference type="STRING" id="1522189.A0A316VWM2"/>
<dbReference type="EMBL" id="KZ819385">
    <property type="protein sequence ID" value="PWN42016.1"/>
    <property type="molecule type" value="Genomic_DNA"/>
</dbReference>
<dbReference type="Gene3D" id="3.30.465.10">
    <property type="match status" value="1"/>
</dbReference>
<dbReference type="GO" id="GO:0016491">
    <property type="term" value="F:oxidoreductase activity"/>
    <property type="evidence" value="ECO:0007669"/>
    <property type="project" value="UniProtKB-KW"/>
</dbReference>
<dbReference type="GeneID" id="37034375"/>
<evidence type="ECO:0000256" key="3">
    <source>
        <dbReference type="ARBA" id="ARBA00022827"/>
    </source>
</evidence>
<comment type="similarity">
    <text evidence="1">Belongs to the oxygen-dependent FAD-linked oxidoreductase family.</text>
</comment>
<keyword evidence="8" id="KW-1185">Reference proteome</keyword>
<dbReference type="PANTHER" id="PTHR42973:SF22">
    <property type="entry name" value="FAD-BINDING PCMH-TYPE DOMAIN-CONTAINING PROTEIN-RELATED"/>
    <property type="match status" value="1"/>
</dbReference>
<dbReference type="RefSeq" id="XP_025369176.1">
    <property type="nucleotide sequence ID" value="XM_025512505.1"/>
</dbReference>
<evidence type="ECO:0000313" key="8">
    <source>
        <dbReference type="Proteomes" id="UP000245783"/>
    </source>
</evidence>
<dbReference type="Pfam" id="PF01565">
    <property type="entry name" value="FAD_binding_4"/>
    <property type="match status" value="1"/>
</dbReference>
<keyword evidence="2" id="KW-0285">Flavoprotein</keyword>
<keyword evidence="4" id="KW-0560">Oxidoreductase</keyword>
<dbReference type="Proteomes" id="UP000245783">
    <property type="component" value="Unassembled WGS sequence"/>
</dbReference>
<sequence length="508" mass="55195">MMKSPVRAVLSATLALIAAFLLNTILADARSSYEFRRADAATKKACNALRSQLPFGRVTNQGLGPDYLVSVQTYYSQLQAKRFPACVAYPQNAQEVSTVVKAIKANNLQFAVKAGGHQFNNWSSSDGGVLIDLQRLTAKRFDDESKQVAYFEPGNRWRDVYAYFVPQGVTPVGGRIGGVGSGLALGGGLSYLSAEHGLACDTFTALDVVLADGSIVKATADNEYKDLFKSLKGGGNRFGIVTGYHTKLVPVGKVYSGIVIYTQDQWEKVIKATSDFVSTNTDKKAAIITTVDSFGILPDPTTKLNSFIILFNVYNGADPGTTFDAFTNIPHVLDTRSTGDYIKAAEMVDIGTISQGGFYSNVVPLKVGSDREQTLVNNFKVWSKEHIGQYILATVDYQPIAKSITDASRAAGGNALGGPEGPYIFVNMLLAFDPNLAADKQEALRASWDKLTNSIPHDEDIPKFLNDAGFRQNILQSYEQYPLMQATSRKYDPTGLFVKNQPGPNFST</sequence>
<dbReference type="GO" id="GO:0071949">
    <property type="term" value="F:FAD binding"/>
    <property type="evidence" value="ECO:0007669"/>
    <property type="project" value="InterPro"/>
</dbReference>
<feature type="signal peptide" evidence="5">
    <location>
        <begin position="1"/>
        <end position="29"/>
    </location>
</feature>
<reference evidence="7 8" key="1">
    <citation type="journal article" date="2018" name="Mol. Biol. Evol.">
        <title>Broad Genomic Sampling Reveals a Smut Pathogenic Ancestry of the Fungal Clade Ustilaginomycotina.</title>
        <authorList>
            <person name="Kijpornyongpan T."/>
            <person name="Mondo S.J."/>
            <person name="Barry K."/>
            <person name="Sandor L."/>
            <person name="Lee J."/>
            <person name="Lipzen A."/>
            <person name="Pangilinan J."/>
            <person name="LaButti K."/>
            <person name="Hainaut M."/>
            <person name="Henrissat B."/>
            <person name="Grigoriev I.V."/>
            <person name="Spatafora J.W."/>
            <person name="Aime M.C."/>
        </authorList>
    </citation>
    <scope>NUCLEOTIDE SEQUENCE [LARGE SCALE GENOMIC DNA]</scope>
    <source>
        <strain evidence="7 8">MCA 4658</strain>
    </source>
</reference>
<accession>A0A316VWM2</accession>
<dbReference type="PROSITE" id="PS51387">
    <property type="entry name" value="FAD_PCMH"/>
    <property type="match status" value="1"/>
</dbReference>
<dbReference type="InterPro" id="IPR050416">
    <property type="entry name" value="FAD-linked_Oxidoreductase"/>
</dbReference>
<protein>
    <submittedName>
        <fullName evidence="7">FAD-binding domain-containing protein</fullName>
    </submittedName>
</protein>
<evidence type="ECO:0000313" key="7">
    <source>
        <dbReference type="EMBL" id="PWN42016.1"/>
    </source>
</evidence>
<dbReference type="InParanoid" id="A0A316VWM2"/>
<evidence type="ECO:0000256" key="1">
    <source>
        <dbReference type="ARBA" id="ARBA00005466"/>
    </source>
</evidence>
<keyword evidence="3" id="KW-0274">FAD</keyword>
<evidence type="ECO:0000256" key="5">
    <source>
        <dbReference type="SAM" id="SignalP"/>
    </source>
</evidence>
<dbReference type="Gene3D" id="3.40.462.20">
    <property type="match status" value="1"/>
</dbReference>
<evidence type="ECO:0000256" key="2">
    <source>
        <dbReference type="ARBA" id="ARBA00022630"/>
    </source>
</evidence>
<dbReference type="SUPFAM" id="SSF56176">
    <property type="entry name" value="FAD-binding/transporter-associated domain-like"/>
    <property type="match status" value="1"/>
</dbReference>
<feature type="domain" description="FAD-binding PCMH-type" evidence="6">
    <location>
        <begin position="80"/>
        <end position="251"/>
    </location>
</feature>
<dbReference type="InterPro" id="IPR016166">
    <property type="entry name" value="FAD-bd_PCMH"/>
</dbReference>
<dbReference type="InterPro" id="IPR016169">
    <property type="entry name" value="FAD-bd_PCMH_sub2"/>
</dbReference>
<keyword evidence="5" id="KW-0732">Signal</keyword>
<name>A0A316VWM2_9BASI</name>
<dbReference type="InterPro" id="IPR006094">
    <property type="entry name" value="Oxid_FAD_bind_N"/>
</dbReference>
<dbReference type="InterPro" id="IPR016167">
    <property type="entry name" value="FAD-bd_PCMH_sub1"/>
</dbReference>
<gene>
    <name evidence="7" type="ORF">IE81DRAFT_314448</name>
</gene>
<proteinExistence type="inferred from homology"/>
<dbReference type="AlphaFoldDB" id="A0A316VWM2"/>
<dbReference type="InterPro" id="IPR036318">
    <property type="entry name" value="FAD-bd_PCMH-like_sf"/>
</dbReference>
<organism evidence="7 8">
    <name type="scientific">Ceraceosorus guamensis</name>
    <dbReference type="NCBI Taxonomy" id="1522189"/>
    <lineage>
        <taxon>Eukaryota</taxon>
        <taxon>Fungi</taxon>
        <taxon>Dikarya</taxon>
        <taxon>Basidiomycota</taxon>
        <taxon>Ustilaginomycotina</taxon>
        <taxon>Exobasidiomycetes</taxon>
        <taxon>Ceraceosorales</taxon>
        <taxon>Ceraceosoraceae</taxon>
        <taxon>Ceraceosorus</taxon>
    </lineage>
</organism>
<evidence type="ECO:0000256" key="4">
    <source>
        <dbReference type="ARBA" id="ARBA00023002"/>
    </source>
</evidence>
<feature type="chain" id="PRO_5016406899" evidence="5">
    <location>
        <begin position="30"/>
        <end position="508"/>
    </location>
</feature>
<dbReference type="Gene3D" id="3.30.43.10">
    <property type="entry name" value="Uridine Diphospho-n-acetylenolpyruvylglucosamine Reductase, domain 2"/>
    <property type="match status" value="1"/>
</dbReference>
<dbReference type="PANTHER" id="PTHR42973">
    <property type="entry name" value="BINDING OXIDOREDUCTASE, PUTATIVE (AFU_ORTHOLOGUE AFUA_1G17690)-RELATED"/>
    <property type="match status" value="1"/>
</dbReference>